<dbReference type="InParanoid" id="D8LVV0"/>
<proteinExistence type="predicted"/>
<dbReference type="EMBL" id="FN668638">
    <property type="protein sequence ID" value="CBK19939.2"/>
    <property type="molecule type" value="Genomic_DNA"/>
</dbReference>
<protein>
    <recommendedName>
        <fullName evidence="2">Vacuolar sorting protein 39/Transforming growth factor beta receptor-associated domain-containing protein</fullName>
    </recommendedName>
</protein>
<reference evidence="3" key="1">
    <citation type="submission" date="2010-02" db="EMBL/GenBank/DDBJ databases">
        <title>Sequencing and annotation of the Blastocystis hominis genome.</title>
        <authorList>
            <person name="Wincker P."/>
        </authorList>
    </citation>
    <scope>NUCLEOTIDE SEQUENCE</scope>
    <source>
        <strain evidence="3">Singapore isolate B</strain>
    </source>
</reference>
<accession>D8LVV0</accession>
<dbReference type="GO" id="GO:0034058">
    <property type="term" value="P:endosomal vesicle fusion"/>
    <property type="evidence" value="ECO:0007669"/>
    <property type="project" value="TreeGrafter"/>
</dbReference>
<dbReference type="OMA" id="SIHYRPY"/>
<evidence type="ECO:0000256" key="1">
    <source>
        <dbReference type="SAM" id="MobiDB-lite"/>
    </source>
</evidence>
<evidence type="ECO:0000259" key="2">
    <source>
        <dbReference type="Pfam" id="PF10366"/>
    </source>
</evidence>
<feature type="region of interest" description="Disordered" evidence="1">
    <location>
        <begin position="179"/>
        <end position="199"/>
    </location>
</feature>
<keyword evidence="4" id="KW-1185">Reference proteome</keyword>
<dbReference type="InterPro" id="IPR019452">
    <property type="entry name" value="VPS39/TGF_beta_rcpt-assoc_1"/>
</dbReference>
<organism evidence="3">
    <name type="scientific">Blastocystis hominis</name>
    <dbReference type="NCBI Taxonomy" id="12968"/>
    <lineage>
        <taxon>Eukaryota</taxon>
        <taxon>Sar</taxon>
        <taxon>Stramenopiles</taxon>
        <taxon>Bigyra</taxon>
        <taxon>Opalozoa</taxon>
        <taxon>Opalinata</taxon>
        <taxon>Blastocystidae</taxon>
        <taxon>Blastocystis</taxon>
    </lineage>
</organism>
<dbReference type="PANTHER" id="PTHR12894:SF27">
    <property type="entry name" value="TRANSFORMING GROWTH FACTOR-BETA RECEPTOR-ASSOCIATED PROTEIN 1"/>
    <property type="match status" value="1"/>
</dbReference>
<dbReference type="Pfam" id="PF10366">
    <property type="entry name" value="Vps39_1"/>
    <property type="match status" value="1"/>
</dbReference>
<name>D8LVV0_BLAHO</name>
<dbReference type="RefSeq" id="XP_012893987.1">
    <property type="nucleotide sequence ID" value="XM_013038533.1"/>
</dbReference>
<dbReference type="GeneID" id="24923081"/>
<feature type="domain" description="Vacuolar sorting protein 39/Transforming growth factor beta receptor-associated" evidence="2">
    <location>
        <begin position="204"/>
        <end position="303"/>
    </location>
</feature>
<evidence type="ECO:0000313" key="3">
    <source>
        <dbReference type="EMBL" id="CBK19939.2"/>
    </source>
</evidence>
<gene>
    <name evidence="3" type="ORF">GSBLH_T00006957001</name>
</gene>
<evidence type="ECO:0000313" key="4">
    <source>
        <dbReference type="Proteomes" id="UP000008312"/>
    </source>
</evidence>
<dbReference type="GO" id="GO:0016020">
    <property type="term" value="C:membrane"/>
    <property type="evidence" value="ECO:0007669"/>
    <property type="project" value="TreeGrafter"/>
</dbReference>
<dbReference type="AlphaFoldDB" id="D8LVV0"/>
<dbReference type="GO" id="GO:0006914">
    <property type="term" value="P:autophagy"/>
    <property type="evidence" value="ECO:0007669"/>
    <property type="project" value="TreeGrafter"/>
</dbReference>
<dbReference type="GO" id="GO:0005737">
    <property type="term" value="C:cytoplasm"/>
    <property type="evidence" value="ECO:0007669"/>
    <property type="project" value="TreeGrafter"/>
</dbReference>
<sequence length="634" mass="72139">MTLLDAELRNDELGVVIAVLADGTVCAIDLRDADAAISRFSQAGDVATAFDLLHRNEAAGNTAMDKRQMHRQACLTFFAHLDFAQAFHHAWEARIAPTQLLPLFPELLLRPLPDSTVLTADLLGRNVHSVLEFVLATRKQHSSDPSAIRPDSELVKTAVNQAESELLEFLWKFHAENQGENRGEDKGEDQAENQAENRGESRVVDVALFRLLLNRGDPRLSGFIAGQTSCEEEDVRESLVSRGLYNALASFYVQKKRPRDALQLWRELGEGALREEGVDGVSLTCQFLRNRTETDTLELMRAFLPWVMDRNPDEGYKVVIFGEVSTVPIAGFVLSELERVGASNYRSSYIQYLVVMNHVDDPALTTEFILERIHLLLRQVQEHELDMAVARVADTPSLVRDQRGQILSFLENNQSYDASQVLAEIDASALFFEKVVVLGRLGRYEESLRIVVYELKSISYACSCCAKFPASSWYLLLRILFAEQDEECAMEREVTRRRRDSFREAALRVLEEHAYEIDPIEVLKIIPEDLTLQQLLQYYQSVVPHSTNVMREARIQRGMEQVRTNQLRRELNSIKNSYVIVNGGETCAVCGEEFRQDDCMVIDGEDKKVHERCCCKEKEIEVLNDLFLRVYLQK</sequence>
<dbReference type="Proteomes" id="UP000008312">
    <property type="component" value="Unassembled WGS sequence"/>
</dbReference>
<dbReference type="PANTHER" id="PTHR12894">
    <property type="entry name" value="CNH DOMAIN CONTAINING"/>
    <property type="match status" value="1"/>
</dbReference>
<dbReference type="InterPro" id="IPR032914">
    <property type="entry name" value="Vam6/VPS39/TRAP1"/>
</dbReference>
<dbReference type="OrthoDB" id="5325112at2759"/>